<reference evidence="2 3" key="1">
    <citation type="submission" date="2014-06" db="EMBL/GenBank/DDBJ databases">
        <authorList>
            <person name="Urmite Genomes Urmite Genomes"/>
        </authorList>
    </citation>
    <scope>NUCLEOTIDE SEQUENCE [LARGE SCALE GENOMIC DNA]</scope>
</reference>
<feature type="transmembrane region" description="Helical" evidence="1">
    <location>
        <begin position="12"/>
        <end position="32"/>
    </location>
</feature>
<keyword evidence="3" id="KW-1185">Reference proteome</keyword>
<dbReference type="EMBL" id="CCSB01000002">
    <property type="protein sequence ID" value="CDZ77757.1"/>
    <property type="molecule type" value="Genomic_DNA"/>
</dbReference>
<evidence type="ECO:0000313" key="2">
    <source>
        <dbReference type="EMBL" id="CDZ77757.1"/>
    </source>
</evidence>
<gene>
    <name evidence="2" type="ORF">BN59_02047</name>
</gene>
<organism evidence="2 3">
    <name type="scientific">Legionella massiliensis</name>
    <dbReference type="NCBI Taxonomy" id="1034943"/>
    <lineage>
        <taxon>Bacteria</taxon>
        <taxon>Pseudomonadati</taxon>
        <taxon>Pseudomonadota</taxon>
        <taxon>Gammaproteobacteria</taxon>
        <taxon>Legionellales</taxon>
        <taxon>Legionellaceae</taxon>
        <taxon>Legionella</taxon>
    </lineage>
</organism>
<keyword evidence="1" id="KW-0812">Transmembrane</keyword>
<keyword evidence="1" id="KW-1133">Transmembrane helix</keyword>
<dbReference type="RefSeq" id="WP_043874240.1">
    <property type="nucleotide sequence ID" value="NZ_CCVW01000002.1"/>
</dbReference>
<evidence type="ECO:0000313" key="3">
    <source>
        <dbReference type="Proteomes" id="UP000044071"/>
    </source>
</evidence>
<dbReference type="AlphaFoldDB" id="A0A078KXI9"/>
<accession>A0A078KXI9</accession>
<evidence type="ECO:0000256" key="1">
    <source>
        <dbReference type="SAM" id="Phobius"/>
    </source>
</evidence>
<feature type="transmembrane region" description="Helical" evidence="1">
    <location>
        <begin position="44"/>
        <end position="67"/>
    </location>
</feature>
<keyword evidence="1" id="KW-0472">Membrane</keyword>
<proteinExistence type="predicted"/>
<protein>
    <submittedName>
        <fullName evidence="2">Uncharacterized protein</fullName>
    </submittedName>
</protein>
<dbReference type="Proteomes" id="UP000044071">
    <property type="component" value="Unassembled WGS sequence"/>
</dbReference>
<name>A0A078KXI9_9GAMM</name>
<sequence length="172" mass="19177">MAKTKRKRSATEIISGALYFTSSVFYLSGAYGDFISNNITTPQIIAGALMVTGNLVWMSASIFDICAGCIQYHKKDPDDNDESRESITPEEDLELQKTNLAGSTKNITSLLNINETRLKRSPSGDHLSLEFDVTDMDDEPKNGYVVVLNDVRLRKKMKPEDSPDELKSVSYQ</sequence>